<gene>
    <name evidence="5" type="ORF">NDR86_28890</name>
</gene>
<dbReference type="Proteomes" id="UP001139157">
    <property type="component" value="Unassembled WGS sequence"/>
</dbReference>
<accession>A0A9X2EFV6</accession>
<keyword evidence="1" id="KW-0805">Transcription regulation</keyword>
<comment type="caution">
    <text evidence="5">The sequence shown here is derived from an EMBL/GenBank/DDBJ whole genome shotgun (WGS) entry which is preliminary data.</text>
</comment>
<dbReference type="InterPro" id="IPR036388">
    <property type="entry name" value="WH-like_DNA-bd_sf"/>
</dbReference>
<evidence type="ECO:0000256" key="2">
    <source>
        <dbReference type="ARBA" id="ARBA00023125"/>
    </source>
</evidence>
<dbReference type="InterPro" id="IPR002577">
    <property type="entry name" value="HTH_HxlR"/>
</dbReference>
<sequence>MSAVLEGPLRDLNKWKPTDCSIVKALDIVGTRSALLILREALYGTTRFDGFAARVGITDAAASAALRKLTDADILRKQPYQEEGKRTRHEYVLTEKGRDLIPVVIALWQWGDKYLQNGVPPLERLEDATGAPIRVEIRSPSGTEVPLEGIRIRLNRAWKQRRPTKPTPTP</sequence>
<dbReference type="PANTHER" id="PTHR33204:SF18">
    <property type="entry name" value="TRANSCRIPTIONAL REGULATORY PROTEIN"/>
    <property type="match status" value="1"/>
</dbReference>
<keyword evidence="2" id="KW-0238">DNA-binding</keyword>
<protein>
    <submittedName>
        <fullName evidence="5">Helix-turn-helix transcriptional regulator</fullName>
    </submittedName>
</protein>
<dbReference type="PANTHER" id="PTHR33204">
    <property type="entry name" value="TRANSCRIPTIONAL REGULATOR, MARR FAMILY"/>
    <property type="match status" value="1"/>
</dbReference>
<dbReference type="RefSeq" id="WP_251916728.1">
    <property type="nucleotide sequence ID" value="NZ_JAMRXG010000015.1"/>
</dbReference>
<keyword evidence="3" id="KW-0804">Transcription</keyword>
<dbReference type="PROSITE" id="PS51118">
    <property type="entry name" value="HTH_HXLR"/>
    <property type="match status" value="1"/>
</dbReference>
<evidence type="ECO:0000256" key="1">
    <source>
        <dbReference type="ARBA" id="ARBA00023015"/>
    </source>
</evidence>
<evidence type="ECO:0000259" key="4">
    <source>
        <dbReference type="PROSITE" id="PS51118"/>
    </source>
</evidence>
<dbReference type="GO" id="GO:0003677">
    <property type="term" value="F:DNA binding"/>
    <property type="evidence" value="ECO:0007669"/>
    <property type="project" value="UniProtKB-KW"/>
</dbReference>
<name>A0A9X2EFV6_9NOCA</name>
<proteinExistence type="predicted"/>
<dbReference type="AlphaFoldDB" id="A0A9X2EFV6"/>
<evidence type="ECO:0000256" key="3">
    <source>
        <dbReference type="ARBA" id="ARBA00023163"/>
    </source>
</evidence>
<dbReference type="InterPro" id="IPR036390">
    <property type="entry name" value="WH_DNA-bd_sf"/>
</dbReference>
<dbReference type="Gene3D" id="1.10.10.10">
    <property type="entry name" value="Winged helix-like DNA-binding domain superfamily/Winged helix DNA-binding domain"/>
    <property type="match status" value="1"/>
</dbReference>
<organism evidence="5 6">
    <name type="scientific">Nocardia pulmonis</name>
    <dbReference type="NCBI Taxonomy" id="2951408"/>
    <lineage>
        <taxon>Bacteria</taxon>
        <taxon>Bacillati</taxon>
        <taxon>Actinomycetota</taxon>
        <taxon>Actinomycetes</taxon>
        <taxon>Mycobacteriales</taxon>
        <taxon>Nocardiaceae</taxon>
        <taxon>Nocardia</taxon>
    </lineage>
</organism>
<dbReference type="Pfam" id="PF01638">
    <property type="entry name" value="HxlR"/>
    <property type="match status" value="1"/>
</dbReference>
<feature type="domain" description="HTH hxlR-type" evidence="4">
    <location>
        <begin position="20"/>
        <end position="119"/>
    </location>
</feature>
<keyword evidence="6" id="KW-1185">Reference proteome</keyword>
<dbReference type="EMBL" id="JAMRXG010000015">
    <property type="protein sequence ID" value="MCM6777511.1"/>
    <property type="molecule type" value="Genomic_DNA"/>
</dbReference>
<evidence type="ECO:0000313" key="6">
    <source>
        <dbReference type="Proteomes" id="UP001139157"/>
    </source>
</evidence>
<reference evidence="5" key="1">
    <citation type="submission" date="2022-06" db="EMBL/GenBank/DDBJ databases">
        <title>Novel species in genus nocardia.</title>
        <authorList>
            <person name="Li F."/>
        </authorList>
    </citation>
    <scope>NUCLEOTIDE SEQUENCE</scope>
    <source>
        <strain evidence="5">CDC141</strain>
    </source>
</reference>
<evidence type="ECO:0000313" key="5">
    <source>
        <dbReference type="EMBL" id="MCM6777511.1"/>
    </source>
</evidence>
<dbReference type="SUPFAM" id="SSF46785">
    <property type="entry name" value="Winged helix' DNA-binding domain"/>
    <property type="match status" value="1"/>
</dbReference>